<evidence type="ECO:0000259" key="1">
    <source>
        <dbReference type="SMART" id="SM00065"/>
    </source>
</evidence>
<dbReference type="Gene3D" id="1.10.10.2840">
    <property type="entry name" value="PucR C-terminal helix-turn-helix domain"/>
    <property type="match status" value="1"/>
</dbReference>
<dbReference type="InterPro" id="IPR025736">
    <property type="entry name" value="PucR_C-HTH_dom"/>
</dbReference>
<dbReference type="EMBL" id="RQVS01000002">
    <property type="protein sequence ID" value="RRJ88204.1"/>
    <property type="molecule type" value="Genomic_DNA"/>
</dbReference>
<dbReference type="Gene3D" id="3.30.450.40">
    <property type="match status" value="1"/>
</dbReference>
<dbReference type="InterPro" id="IPR029016">
    <property type="entry name" value="GAF-like_dom_sf"/>
</dbReference>
<comment type="caution">
    <text evidence="2">The sequence shown here is derived from an EMBL/GenBank/DDBJ whole genome shotgun (WGS) entry which is preliminary data.</text>
</comment>
<evidence type="ECO:0000313" key="2">
    <source>
        <dbReference type="EMBL" id="RRJ88204.1"/>
    </source>
</evidence>
<evidence type="ECO:0000313" key="3">
    <source>
        <dbReference type="Proteomes" id="UP000274391"/>
    </source>
</evidence>
<accession>A0A3P3W0A2</accession>
<gene>
    <name evidence="2" type="ORF">EG850_01805</name>
</gene>
<proteinExistence type="predicted"/>
<name>A0A3P3W0A2_9MICO</name>
<feature type="domain" description="GAF" evidence="1">
    <location>
        <begin position="47"/>
        <end position="198"/>
    </location>
</feature>
<keyword evidence="3" id="KW-1185">Reference proteome</keyword>
<dbReference type="InterPro" id="IPR003018">
    <property type="entry name" value="GAF"/>
</dbReference>
<dbReference type="PANTHER" id="PTHR33744">
    <property type="entry name" value="CARBOHYDRATE DIACID REGULATOR"/>
    <property type="match status" value="1"/>
</dbReference>
<dbReference type="SMART" id="SM00065">
    <property type="entry name" value="GAF"/>
    <property type="match status" value="1"/>
</dbReference>
<reference evidence="2 3" key="1">
    <citation type="submission" date="2018-11" db="EMBL/GenBank/DDBJ databases">
        <title>YIM 102482-1 draft genome.</title>
        <authorList>
            <person name="Li G."/>
            <person name="Jiang Y."/>
        </authorList>
    </citation>
    <scope>NUCLEOTIDE SEQUENCE [LARGE SCALE GENOMIC DNA]</scope>
    <source>
        <strain evidence="2 3">YIM 102482-1</strain>
    </source>
</reference>
<dbReference type="Pfam" id="PF13185">
    <property type="entry name" value="GAF_2"/>
    <property type="match status" value="1"/>
</dbReference>
<dbReference type="Proteomes" id="UP000274391">
    <property type="component" value="Unassembled WGS sequence"/>
</dbReference>
<dbReference type="InterPro" id="IPR051448">
    <property type="entry name" value="CdaR-like_regulators"/>
</dbReference>
<dbReference type="AlphaFoldDB" id="A0A3P3W0A2"/>
<dbReference type="Pfam" id="PF13556">
    <property type="entry name" value="HTH_30"/>
    <property type="match status" value="1"/>
</dbReference>
<organism evidence="2 3">
    <name type="scientific">Gulosibacter macacae</name>
    <dbReference type="NCBI Taxonomy" id="2488791"/>
    <lineage>
        <taxon>Bacteria</taxon>
        <taxon>Bacillati</taxon>
        <taxon>Actinomycetota</taxon>
        <taxon>Actinomycetes</taxon>
        <taxon>Micrococcales</taxon>
        <taxon>Microbacteriaceae</taxon>
        <taxon>Gulosibacter</taxon>
    </lineage>
</organism>
<dbReference type="SUPFAM" id="SSF55781">
    <property type="entry name" value="GAF domain-like"/>
    <property type="match status" value="1"/>
</dbReference>
<sequence length="594" mass="64428">MTITSRIFYMTAMPSDAGDTFLEQVRQERRLALSIAEIAAAVTSIRDDSAAMQQLVTRTRTLLGVDMAYLSLNDEAAAHTRIVETDGVWTSEYRDLRMPLGAGVLGRVAQSGGPVQTYDYASDAMLVHDPEIDRIVEAEGVRAILGAPMRIAGRVIGALMVANRVAHRFDDEQIFVAQTLANLAAVAIDNTRRLDELTDAASRERARAEELSAALVTTQRVVDADDALVETIASSGGLAELRDGMTRALGREVRLVDLTVRYDIRDAAAEIGDAERPLIALSARSGAAMNSSDEAGDPFAVMAAMRGDEPVGAVLVDGVLAPGDEVVLQRCARMLGAYLSAQDRERGDLARRRRELVDLLLAPPPSGLAPVAVRQLGDYGVREGEPFRILVGTGSDASLRDFDHRLELDFGLALLRTRVEGEVVCIVPERAFVQIERELEGPGTRRRGGLLVGHSPALHMLDIVPEEFALVQRVLDAARKSEHPRTLVSLLSYGAIGAFLSRVTIEPTKQAIADTIGPLIDYDREHRTALCDTAAAYLDAGHSVARAAERLLVHENTVRQRLERIEALLGEGWSLGQQGLDHHIMLAANRLVGE</sequence>
<dbReference type="OrthoDB" id="8026818at2"/>
<dbReference type="PANTHER" id="PTHR33744:SF1">
    <property type="entry name" value="DNA-BINDING TRANSCRIPTIONAL ACTIVATOR ADER"/>
    <property type="match status" value="1"/>
</dbReference>
<protein>
    <submittedName>
        <fullName evidence="2">GAF domain-containing protein</fullName>
    </submittedName>
</protein>
<dbReference type="InterPro" id="IPR042070">
    <property type="entry name" value="PucR_C-HTH_sf"/>
</dbReference>